<dbReference type="EMBL" id="UZAM01011847">
    <property type="protein sequence ID" value="VDP18549.1"/>
    <property type="molecule type" value="Genomic_DNA"/>
</dbReference>
<evidence type="ECO:0000313" key="3">
    <source>
        <dbReference type="WBParaSite" id="SBAD_0000898901-mRNA-1"/>
    </source>
</evidence>
<accession>A0A183IYH8</accession>
<dbReference type="Proteomes" id="UP000270296">
    <property type="component" value="Unassembled WGS sequence"/>
</dbReference>
<reference evidence="1 2" key="2">
    <citation type="submission" date="2018-11" db="EMBL/GenBank/DDBJ databases">
        <authorList>
            <consortium name="Pathogen Informatics"/>
        </authorList>
    </citation>
    <scope>NUCLEOTIDE SEQUENCE [LARGE SCALE GENOMIC DNA]</scope>
</reference>
<gene>
    <name evidence="1" type="ORF">SBAD_LOCUS8676</name>
</gene>
<protein>
    <submittedName>
        <fullName evidence="3">DUF2428 domain-containing protein</fullName>
    </submittedName>
</protein>
<organism evidence="3">
    <name type="scientific">Soboliphyme baturini</name>
    <dbReference type="NCBI Taxonomy" id="241478"/>
    <lineage>
        <taxon>Eukaryota</taxon>
        <taxon>Metazoa</taxon>
        <taxon>Ecdysozoa</taxon>
        <taxon>Nematoda</taxon>
        <taxon>Enoplea</taxon>
        <taxon>Dorylaimia</taxon>
        <taxon>Dioctophymatida</taxon>
        <taxon>Dioctophymatoidea</taxon>
        <taxon>Soboliphymatidae</taxon>
        <taxon>Soboliphyme</taxon>
    </lineage>
</organism>
<proteinExistence type="predicted"/>
<name>A0A183IYH8_9BILA</name>
<reference evidence="3" key="1">
    <citation type="submission" date="2016-06" db="UniProtKB">
        <authorList>
            <consortium name="WormBaseParasite"/>
        </authorList>
    </citation>
    <scope>IDENTIFICATION</scope>
</reference>
<evidence type="ECO:0000313" key="1">
    <source>
        <dbReference type="EMBL" id="VDP18549.1"/>
    </source>
</evidence>
<keyword evidence="2" id="KW-1185">Reference proteome</keyword>
<evidence type="ECO:0000313" key="2">
    <source>
        <dbReference type="Proteomes" id="UP000270296"/>
    </source>
</evidence>
<sequence length="413" mass="46710">MDSLVKEADELKTIYNRLQFCAGANFLDRWGVWFDELSRMEKYLKSGSRQLSELRALVFANFLRVSVEFPFVRMSIGNKVSIVVSNIVSSHGARTDGFLYVLQAFLLNYPRACSSWHEQMRSFVFSKFTSTFSEVRKTAALTFALLPRCKYSKKDAGPCLAWFSQMMRTVATIHDVAVTLTVNDHTNSCMLNLPENVERFPIDASSVDFTDLCRIIESLLWSAVHMLSLEFMSVVDVPSNSIIHLFACLCELFWLRSSVCSDLIVTFLEPCFVLLSRTVRLLKIEFVPLCRPMVDLLFSLLNADAPSDGAYIFLLRRYVYDVLSTVCSVLGACSKLQDRFADLMPLIKKELQLGMTISHPKSEPVKKSKRQRKALGVTDSVLDQAVEKCFSLTCAVDTAVSCCDMLDQALLHF</sequence>
<dbReference type="AlphaFoldDB" id="A0A183IYH8"/>
<dbReference type="WBParaSite" id="SBAD_0000898901-mRNA-1">
    <property type="protein sequence ID" value="SBAD_0000898901-mRNA-1"/>
    <property type="gene ID" value="SBAD_0000898901"/>
</dbReference>